<comment type="caution">
    <text evidence="1">The sequence shown here is derived from an EMBL/GenBank/DDBJ whole genome shotgun (WGS) entry which is preliminary data.</text>
</comment>
<dbReference type="Proteomes" id="UP001500713">
    <property type="component" value="Unassembled WGS sequence"/>
</dbReference>
<proteinExistence type="predicted"/>
<gene>
    <name evidence="1" type="ORF">GCM10009096_10940</name>
</gene>
<evidence type="ECO:0000313" key="1">
    <source>
        <dbReference type="EMBL" id="GAA0471716.1"/>
    </source>
</evidence>
<name>A0ABN1AAM0_9SPHN</name>
<evidence type="ECO:0000313" key="2">
    <source>
        <dbReference type="Proteomes" id="UP001500713"/>
    </source>
</evidence>
<protein>
    <submittedName>
        <fullName evidence="1">Uncharacterized protein</fullName>
    </submittedName>
</protein>
<organism evidence="1 2">
    <name type="scientific">Parasphingorhabdus litoris</name>
    <dbReference type="NCBI Taxonomy" id="394733"/>
    <lineage>
        <taxon>Bacteria</taxon>
        <taxon>Pseudomonadati</taxon>
        <taxon>Pseudomonadota</taxon>
        <taxon>Alphaproteobacteria</taxon>
        <taxon>Sphingomonadales</taxon>
        <taxon>Sphingomonadaceae</taxon>
        <taxon>Parasphingorhabdus</taxon>
    </lineage>
</organism>
<dbReference type="EMBL" id="BAAAEM010000002">
    <property type="protein sequence ID" value="GAA0471716.1"/>
    <property type="molecule type" value="Genomic_DNA"/>
</dbReference>
<sequence length="100" mass="11360">MAGSCDDLQFVLSKELVRKSLEMRAIPPRTSPLSSSKLSNATHYEGEFRGRDNIQKKPFHGDRLPVLWEDCYEQLAATKRFKSCIKIHQIDIVLFGGNGH</sequence>
<accession>A0ABN1AAM0</accession>
<reference evidence="1 2" key="1">
    <citation type="journal article" date="2019" name="Int. J. Syst. Evol. Microbiol.">
        <title>The Global Catalogue of Microorganisms (GCM) 10K type strain sequencing project: providing services to taxonomists for standard genome sequencing and annotation.</title>
        <authorList>
            <consortium name="The Broad Institute Genomics Platform"/>
            <consortium name="The Broad Institute Genome Sequencing Center for Infectious Disease"/>
            <person name="Wu L."/>
            <person name="Ma J."/>
        </authorList>
    </citation>
    <scope>NUCLEOTIDE SEQUENCE [LARGE SCALE GENOMIC DNA]</scope>
    <source>
        <strain evidence="1 2">JCM 14162</strain>
    </source>
</reference>
<keyword evidence="2" id="KW-1185">Reference proteome</keyword>